<sequence length="99" mass="11813">MWNIKKEVMNAAQKLGVNLEEIPVNQAQILVNSIVDKYAAGKLRLWLYEHLVDYEIVCNDESWKWIVEFIEGSESILFFFLKMKRWLSNLKMESKLSMW</sequence>
<evidence type="ECO:0000313" key="2">
    <source>
        <dbReference type="Proteomes" id="UP000027822"/>
    </source>
</evidence>
<dbReference type="RefSeq" id="WP_034641391.1">
    <property type="nucleotide sequence ID" value="NZ_CBCSJC010000013.1"/>
</dbReference>
<evidence type="ECO:0000313" key="1">
    <source>
        <dbReference type="EMBL" id="KEK18171.1"/>
    </source>
</evidence>
<protein>
    <submittedName>
        <fullName evidence="1">Uncharacterized protein</fullName>
    </submittedName>
</protein>
<gene>
    <name evidence="1" type="ORF">BAMA_06300</name>
</gene>
<name>A0A073JVD3_9BACI</name>
<organism evidence="1 2">
    <name type="scientific">Bacillus manliponensis</name>
    <dbReference type="NCBI Taxonomy" id="574376"/>
    <lineage>
        <taxon>Bacteria</taxon>
        <taxon>Bacillati</taxon>
        <taxon>Bacillota</taxon>
        <taxon>Bacilli</taxon>
        <taxon>Bacillales</taxon>
        <taxon>Bacillaceae</taxon>
        <taxon>Bacillus</taxon>
        <taxon>Bacillus cereus group</taxon>
    </lineage>
</organism>
<accession>A0A073JVD3</accession>
<dbReference type="Proteomes" id="UP000027822">
    <property type="component" value="Unassembled WGS sequence"/>
</dbReference>
<dbReference type="AlphaFoldDB" id="A0A073JVD3"/>
<comment type="caution">
    <text evidence="1">The sequence shown here is derived from an EMBL/GenBank/DDBJ whole genome shotgun (WGS) entry which is preliminary data.</text>
</comment>
<dbReference type="EMBL" id="JOTN01000016">
    <property type="protein sequence ID" value="KEK18171.1"/>
    <property type="molecule type" value="Genomic_DNA"/>
</dbReference>
<proteinExistence type="predicted"/>
<reference evidence="1 2" key="1">
    <citation type="submission" date="2014-06" db="EMBL/GenBank/DDBJ databases">
        <title>Draft genome sequence of Bacillus manliponensis JCM 15802 (MCCC 1A00708).</title>
        <authorList>
            <person name="Lai Q."/>
            <person name="Liu Y."/>
            <person name="Shao Z."/>
        </authorList>
    </citation>
    <scope>NUCLEOTIDE SEQUENCE [LARGE SCALE GENOMIC DNA]</scope>
    <source>
        <strain evidence="1 2">JCM 15802</strain>
    </source>
</reference>
<keyword evidence="2" id="KW-1185">Reference proteome</keyword>
<dbReference type="OrthoDB" id="2678776at2"/>